<dbReference type="OrthoDB" id="9810372at2"/>
<dbReference type="GO" id="GO:0005737">
    <property type="term" value="C:cytoplasm"/>
    <property type="evidence" value="ECO:0007669"/>
    <property type="project" value="InterPro"/>
</dbReference>
<accession>A0A1M7P5N0</accession>
<dbReference type="EC" id="2.7.1.2" evidence="2"/>
<evidence type="ECO:0000256" key="6">
    <source>
        <dbReference type="ARBA" id="ARBA00022777"/>
    </source>
</evidence>
<dbReference type="NCBIfam" id="TIGR00744">
    <property type="entry name" value="ROK_glcA_fam"/>
    <property type="match status" value="1"/>
</dbReference>
<dbReference type="PANTHER" id="PTHR18964:SF149">
    <property type="entry name" value="BIFUNCTIONAL UDP-N-ACETYLGLUCOSAMINE 2-EPIMERASE_N-ACETYLMANNOSAMINE KINASE"/>
    <property type="match status" value="1"/>
</dbReference>
<dbReference type="AlphaFoldDB" id="A0A1M7P5N0"/>
<keyword evidence="5" id="KW-0547">Nucleotide-binding</keyword>
<evidence type="ECO:0000313" key="9">
    <source>
        <dbReference type="EMBL" id="SHN11920.1"/>
    </source>
</evidence>
<dbReference type="GO" id="GO:0006096">
    <property type="term" value="P:glycolytic process"/>
    <property type="evidence" value="ECO:0007669"/>
    <property type="project" value="InterPro"/>
</dbReference>
<evidence type="ECO:0000256" key="8">
    <source>
        <dbReference type="ARBA" id="ARBA00032386"/>
    </source>
</evidence>
<sequence>MIKDLLIGVDIGGTTVKNAIISTQGEMIAKWEISTRLENKGFSVPQDIWTSIKEKLTDLNIDKSRVLGLGVGAPGFIDPETGKVAIAVNIGWKDFALQNILEDLSGLAVYVDNDANIAALGENWKGSGNQVDNMLAVTLGTGVGGGIIANGKIVSGANGTGAEIGHITVDKNGAPCNCGRTGCLETITSATGIVRQAEIMLAEGKAPKLQKRKEAKTTITTKDIFEIAAEGDKDTKQLLHHVFDVLGFALANIAITTNPSKIVIGGGVSKAGNLLLAPLKDAFEKYTLPRTNEACEFVLAELGNDAGVFGGAYLVLQNSNFSRLNIY</sequence>
<dbReference type="PANTHER" id="PTHR18964">
    <property type="entry name" value="ROK (REPRESSOR, ORF, KINASE) FAMILY"/>
    <property type="match status" value="1"/>
</dbReference>
<evidence type="ECO:0000256" key="3">
    <source>
        <dbReference type="ARBA" id="ARBA00014701"/>
    </source>
</evidence>
<dbReference type="RefSeq" id="WP_073201702.1">
    <property type="nucleotide sequence ID" value="NZ_FRCZ01000003.1"/>
</dbReference>
<keyword evidence="10" id="KW-1185">Reference proteome</keyword>
<dbReference type="InterPro" id="IPR043129">
    <property type="entry name" value="ATPase_NBD"/>
</dbReference>
<dbReference type="Pfam" id="PF00480">
    <property type="entry name" value="ROK"/>
    <property type="match status" value="1"/>
</dbReference>
<evidence type="ECO:0000256" key="7">
    <source>
        <dbReference type="ARBA" id="ARBA00022840"/>
    </source>
</evidence>
<proteinExistence type="inferred from homology"/>
<organism evidence="9 10">
    <name type="scientific">Gracilibacillus kekensis</name>
    <dbReference type="NCBI Taxonomy" id="1027249"/>
    <lineage>
        <taxon>Bacteria</taxon>
        <taxon>Bacillati</taxon>
        <taxon>Bacillota</taxon>
        <taxon>Bacilli</taxon>
        <taxon>Bacillales</taxon>
        <taxon>Bacillaceae</taxon>
        <taxon>Gracilibacillus</taxon>
    </lineage>
</organism>
<dbReference type="SUPFAM" id="SSF53067">
    <property type="entry name" value="Actin-like ATPase domain"/>
    <property type="match status" value="1"/>
</dbReference>
<reference evidence="9 10" key="1">
    <citation type="submission" date="2016-11" db="EMBL/GenBank/DDBJ databases">
        <authorList>
            <person name="Jaros S."/>
            <person name="Januszkiewicz K."/>
            <person name="Wedrychowicz H."/>
        </authorList>
    </citation>
    <scope>NUCLEOTIDE SEQUENCE [LARGE SCALE GENOMIC DNA]</scope>
    <source>
        <strain evidence="9 10">CGMCC 1.10681</strain>
    </source>
</reference>
<dbReference type="Gene3D" id="3.30.420.40">
    <property type="match status" value="2"/>
</dbReference>
<evidence type="ECO:0000256" key="1">
    <source>
        <dbReference type="ARBA" id="ARBA00006479"/>
    </source>
</evidence>
<dbReference type="STRING" id="1027249.SAMN05216179_2015"/>
<dbReference type="GO" id="GO:0005524">
    <property type="term" value="F:ATP binding"/>
    <property type="evidence" value="ECO:0007669"/>
    <property type="project" value="UniProtKB-KW"/>
</dbReference>
<comment type="similarity">
    <text evidence="1">Belongs to the ROK (NagC/XylR) family.</text>
</comment>
<protein>
    <recommendedName>
        <fullName evidence="3">Glucokinase</fullName>
        <ecNumber evidence="2">2.7.1.2</ecNumber>
    </recommendedName>
    <alternativeName>
        <fullName evidence="8">Glucose kinase</fullName>
    </alternativeName>
</protein>
<evidence type="ECO:0000313" key="10">
    <source>
        <dbReference type="Proteomes" id="UP000184184"/>
    </source>
</evidence>
<dbReference type="EMBL" id="FRCZ01000003">
    <property type="protein sequence ID" value="SHN11920.1"/>
    <property type="molecule type" value="Genomic_DNA"/>
</dbReference>
<keyword evidence="6 9" id="KW-0418">Kinase</keyword>
<gene>
    <name evidence="9" type="ORF">SAMN05216179_2015</name>
</gene>
<dbReference type="GO" id="GO:0004340">
    <property type="term" value="F:glucokinase activity"/>
    <property type="evidence" value="ECO:0007669"/>
    <property type="project" value="UniProtKB-EC"/>
</dbReference>
<dbReference type="InterPro" id="IPR000600">
    <property type="entry name" value="ROK"/>
</dbReference>
<dbReference type="Proteomes" id="UP000184184">
    <property type="component" value="Unassembled WGS sequence"/>
</dbReference>
<evidence type="ECO:0000256" key="2">
    <source>
        <dbReference type="ARBA" id="ARBA00012323"/>
    </source>
</evidence>
<dbReference type="InterPro" id="IPR049874">
    <property type="entry name" value="ROK_cs"/>
</dbReference>
<keyword evidence="4" id="KW-0808">Transferase</keyword>
<name>A0A1M7P5N0_9BACI</name>
<dbReference type="PROSITE" id="PS01125">
    <property type="entry name" value="ROK"/>
    <property type="match status" value="1"/>
</dbReference>
<evidence type="ECO:0000256" key="5">
    <source>
        <dbReference type="ARBA" id="ARBA00022741"/>
    </source>
</evidence>
<evidence type="ECO:0000256" key="4">
    <source>
        <dbReference type="ARBA" id="ARBA00022679"/>
    </source>
</evidence>
<keyword evidence="7" id="KW-0067">ATP-binding</keyword>
<dbReference type="InterPro" id="IPR004654">
    <property type="entry name" value="ROK_glcA"/>
</dbReference>